<evidence type="ECO:0000256" key="1">
    <source>
        <dbReference type="SAM" id="MobiDB-lite"/>
    </source>
</evidence>
<gene>
    <name evidence="2" type="ORF">Tco_0730194</name>
</gene>
<reference evidence="2" key="1">
    <citation type="journal article" date="2022" name="Int. J. Mol. Sci.">
        <title>Draft Genome of Tanacetum Coccineum: Genomic Comparison of Closely Related Tanacetum-Family Plants.</title>
        <authorList>
            <person name="Yamashiro T."/>
            <person name="Shiraishi A."/>
            <person name="Nakayama K."/>
            <person name="Satake H."/>
        </authorList>
    </citation>
    <scope>NUCLEOTIDE SEQUENCE</scope>
</reference>
<dbReference type="Proteomes" id="UP001151760">
    <property type="component" value="Unassembled WGS sequence"/>
</dbReference>
<proteinExistence type="predicted"/>
<protein>
    <submittedName>
        <fullName evidence="2">Uncharacterized protein</fullName>
    </submittedName>
</protein>
<accession>A0ABQ4YU63</accession>
<reference evidence="2" key="2">
    <citation type="submission" date="2022-01" db="EMBL/GenBank/DDBJ databases">
        <authorList>
            <person name="Yamashiro T."/>
            <person name="Shiraishi A."/>
            <person name="Satake H."/>
            <person name="Nakayama K."/>
        </authorList>
    </citation>
    <scope>NUCLEOTIDE SEQUENCE</scope>
</reference>
<dbReference type="EMBL" id="BQNB010010661">
    <property type="protein sequence ID" value="GJS80313.1"/>
    <property type="molecule type" value="Genomic_DNA"/>
</dbReference>
<comment type="caution">
    <text evidence="2">The sequence shown here is derived from an EMBL/GenBank/DDBJ whole genome shotgun (WGS) entry which is preliminary data.</text>
</comment>
<name>A0ABQ4YU63_9ASTR</name>
<keyword evidence="3" id="KW-1185">Reference proteome</keyword>
<organism evidence="2 3">
    <name type="scientific">Tanacetum coccineum</name>
    <dbReference type="NCBI Taxonomy" id="301880"/>
    <lineage>
        <taxon>Eukaryota</taxon>
        <taxon>Viridiplantae</taxon>
        <taxon>Streptophyta</taxon>
        <taxon>Embryophyta</taxon>
        <taxon>Tracheophyta</taxon>
        <taxon>Spermatophyta</taxon>
        <taxon>Magnoliopsida</taxon>
        <taxon>eudicotyledons</taxon>
        <taxon>Gunneridae</taxon>
        <taxon>Pentapetalae</taxon>
        <taxon>asterids</taxon>
        <taxon>campanulids</taxon>
        <taxon>Asterales</taxon>
        <taxon>Asteraceae</taxon>
        <taxon>Asteroideae</taxon>
        <taxon>Anthemideae</taxon>
        <taxon>Anthemidinae</taxon>
        <taxon>Tanacetum</taxon>
    </lineage>
</organism>
<feature type="region of interest" description="Disordered" evidence="1">
    <location>
        <begin position="26"/>
        <end position="49"/>
    </location>
</feature>
<evidence type="ECO:0000313" key="3">
    <source>
        <dbReference type="Proteomes" id="UP001151760"/>
    </source>
</evidence>
<evidence type="ECO:0000313" key="2">
    <source>
        <dbReference type="EMBL" id="GJS80313.1"/>
    </source>
</evidence>
<sequence>MLVQTILPVIQGWKMLQLSKRSKQVVEEEGKDSTDAVEPSNKIQERSEEDRVIAETALLRETSIANQRPLKKTSISSE</sequence>